<dbReference type="EMBL" id="JBHSWN010000001">
    <property type="protein sequence ID" value="MFC6792311.1"/>
    <property type="molecule type" value="Genomic_DNA"/>
</dbReference>
<accession>A0ABW2BSK8</accession>
<sequence length="105" mass="11013">MRDDPSGADLIEAARKALTDEVLPGLTGRPRYVALMVANALGIAAREIGDAHDLAAAGADLIGPDDPAGLVMSIREGRRDAAPDLHAALTVHADIASRIWRPRKA</sequence>
<name>A0ABW2BSK8_9HYPH</name>
<evidence type="ECO:0000313" key="2">
    <source>
        <dbReference type="EMBL" id="MFC6792311.1"/>
    </source>
</evidence>
<organism evidence="2 3">
    <name type="scientific">Methylobacterium komagatae</name>
    <dbReference type="NCBI Taxonomy" id="374425"/>
    <lineage>
        <taxon>Bacteria</taxon>
        <taxon>Pseudomonadati</taxon>
        <taxon>Pseudomonadota</taxon>
        <taxon>Alphaproteobacteria</taxon>
        <taxon>Hyphomicrobiales</taxon>
        <taxon>Methylobacteriaceae</taxon>
        <taxon>Methylobacterium</taxon>
    </lineage>
</organism>
<dbReference type="InterPro" id="IPR046252">
    <property type="entry name" value="DUF6285"/>
</dbReference>
<comment type="caution">
    <text evidence="2">The sequence shown here is derived from an EMBL/GenBank/DDBJ whole genome shotgun (WGS) entry which is preliminary data.</text>
</comment>
<dbReference type="Proteomes" id="UP001596292">
    <property type="component" value="Unassembled WGS sequence"/>
</dbReference>
<gene>
    <name evidence="2" type="ORF">ACFQE0_23725</name>
</gene>
<proteinExistence type="predicted"/>
<keyword evidence="3" id="KW-1185">Reference proteome</keyword>
<feature type="domain" description="DUF6285" evidence="1">
    <location>
        <begin position="24"/>
        <end position="91"/>
    </location>
</feature>
<dbReference type="RefSeq" id="WP_378974050.1">
    <property type="nucleotide sequence ID" value="NZ_JBHSWN010000001.1"/>
</dbReference>
<dbReference type="Pfam" id="PF19802">
    <property type="entry name" value="DUF6285"/>
    <property type="match status" value="1"/>
</dbReference>
<evidence type="ECO:0000313" key="3">
    <source>
        <dbReference type="Proteomes" id="UP001596292"/>
    </source>
</evidence>
<reference evidence="3" key="1">
    <citation type="journal article" date="2019" name="Int. J. Syst. Evol. Microbiol.">
        <title>The Global Catalogue of Microorganisms (GCM) 10K type strain sequencing project: providing services to taxonomists for standard genome sequencing and annotation.</title>
        <authorList>
            <consortium name="The Broad Institute Genomics Platform"/>
            <consortium name="The Broad Institute Genome Sequencing Center for Infectious Disease"/>
            <person name="Wu L."/>
            <person name="Ma J."/>
        </authorList>
    </citation>
    <scope>NUCLEOTIDE SEQUENCE [LARGE SCALE GENOMIC DNA]</scope>
    <source>
        <strain evidence="3">CCUG 48316</strain>
    </source>
</reference>
<evidence type="ECO:0000259" key="1">
    <source>
        <dbReference type="Pfam" id="PF19802"/>
    </source>
</evidence>
<protein>
    <submittedName>
        <fullName evidence="2">DUF6285 domain-containing protein</fullName>
    </submittedName>
</protein>